<dbReference type="Pfam" id="PF01399">
    <property type="entry name" value="PCI"/>
    <property type="match status" value="1"/>
</dbReference>
<comment type="similarity">
    <text evidence="1">Belongs to the CSN12 family.</text>
</comment>
<dbReference type="InterPro" id="IPR036388">
    <property type="entry name" value="WH-like_DNA-bd_sf"/>
</dbReference>
<name>A0A0E9NA87_SAICN</name>
<dbReference type="GO" id="GO:0003723">
    <property type="term" value="F:RNA binding"/>
    <property type="evidence" value="ECO:0007669"/>
    <property type="project" value="InterPro"/>
</dbReference>
<evidence type="ECO:0000313" key="3">
    <source>
        <dbReference type="EMBL" id="GAO46713.1"/>
    </source>
</evidence>
<accession>A0A0E9NA87</accession>
<dbReference type="GO" id="GO:0016973">
    <property type="term" value="P:poly(A)+ mRNA export from nucleus"/>
    <property type="evidence" value="ECO:0007669"/>
    <property type="project" value="TreeGrafter"/>
</dbReference>
<gene>
    <name evidence="3" type="ORF">G7K_0936-t2</name>
</gene>
<evidence type="ECO:0000313" key="4">
    <source>
        <dbReference type="Proteomes" id="UP000033140"/>
    </source>
</evidence>
<dbReference type="Proteomes" id="UP000033140">
    <property type="component" value="Unassembled WGS sequence"/>
</dbReference>
<dbReference type="Gene3D" id="1.10.10.10">
    <property type="entry name" value="Winged helix-like DNA-binding domain superfamily/Winged helix DNA-binding domain"/>
    <property type="match status" value="1"/>
</dbReference>
<dbReference type="AlphaFoldDB" id="A0A0E9NA87"/>
<proteinExistence type="inferred from homology"/>
<reference evidence="3 4" key="2">
    <citation type="journal article" date="2014" name="J. Gen. Appl. Microbiol.">
        <title>The early diverging ascomycetous budding yeast Saitoella complicata has three histone deacetylases belonging to the Clr6, Hos2, and Rpd3 lineages.</title>
        <authorList>
            <person name="Nishida H."/>
            <person name="Matsumoto T."/>
            <person name="Kondo S."/>
            <person name="Hamamoto M."/>
            <person name="Yoshikawa H."/>
        </authorList>
    </citation>
    <scope>NUCLEOTIDE SEQUENCE [LARGE SCALE GENOMIC DNA]</scope>
    <source>
        <strain evidence="3 4">NRRL Y-17804</strain>
    </source>
</reference>
<sequence length="399" mass="44723">MSFEEFLTDIQSATKTEDGAAVADALSLRALPVELDLSFEHDVKNAVKDRTWAEVVTVHLKAKDLLVREDLNDAYEGQVAVVQAVLKGCSAGWERWILPVLYTVCRDLRWIAIESGKTENLESTAQVLNRAFTACITDRASLDESRKWGTYVLAALLFKIYFRLNKLSLCKNVLRAVDVSELPELEEYGRGEVCTWKYYLGVIAFLNEDYKKAATELTGAFDLCLSTHTVNQTRILTYLIPTNLLLSEPRLPSTALFEAFPELKRLYEPIVDALRLGRLGAYDNALANAETDLVKTRAYLTVERARAVCVRNLLRRTWLLSEKSSRMEINTFAAAVNFSLREAALESGGNPEQIDAEEVECELANQIYRGAMKGYISREKGMVVLSAKDAFPKSANIIV</sequence>
<dbReference type="GO" id="GO:0003690">
    <property type="term" value="F:double-stranded DNA binding"/>
    <property type="evidence" value="ECO:0007669"/>
    <property type="project" value="InterPro"/>
</dbReference>
<dbReference type="GO" id="GO:0070390">
    <property type="term" value="C:transcription export complex 2"/>
    <property type="evidence" value="ECO:0007669"/>
    <property type="project" value="TreeGrafter"/>
</dbReference>
<dbReference type="OMA" id="ESQTNWI"/>
<dbReference type="EMBL" id="BACD03000005">
    <property type="protein sequence ID" value="GAO46713.1"/>
    <property type="molecule type" value="Genomic_DNA"/>
</dbReference>
<dbReference type="PANTHER" id="PTHR12732:SF0">
    <property type="entry name" value="PCI DOMAIN-CONTAINING PROTEIN 2"/>
    <property type="match status" value="1"/>
</dbReference>
<feature type="domain" description="PCI" evidence="2">
    <location>
        <begin position="194"/>
        <end position="390"/>
    </location>
</feature>
<evidence type="ECO:0000256" key="1">
    <source>
        <dbReference type="ARBA" id="ARBA00025771"/>
    </source>
</evidence>
<evidence type="ECO:0000259" key="2">
    <source>
        <dbReference type="PROSITE" id="PS50250"/>
    </source>
</evidence>
<organism evidence="3 4">
    <name type="scientific">Saitoella complicata (strain BCRC 22490 / CBS 7301 / JCM 7358 / NBRC 10748 / NRRL Y-17804)</name>
    <dbReference type="NCBI Taxonomy" id="698492"/>
    <lineage>
        <taxon>Eukaryota</taxon>
        <taxon>Fungi</taxon>
        <taxon>Dikarya</taxon>
        <taxon>Ascomycota</taxon>
        <taxon>Taphrinomycotina</taxon>
        <taxon>Taphrinomycotina incertae sedis</taxon>
        <taxon>Saitoella</taxon>
    </lineage>
</organism>
<keyword evidence="4" id="KW-1185">Reference proteome</keyword>
<dbReference type="GO" id="GO:0006368">
    <property type="term" value="P:transcription elongation by RNA polymerase II"/>
    <property type="evidence" value="ECO:0007669"/>
    <property type="project" value="TreeGrafter"/>
</dbReference>
<comment type="caution">
    <text evidence="3">The sequence shown here is derived from an EMBL/GenBank/DDBJ whole genome shotgun (WGS) entry which is preliminary data.</text>
</comment>
<protein>
    <recommendedName>
        <fullName evidence="2">PCI domain-containing protein</fullName>
    </recommendedName>
</protein>
<reference evidence="3 4" key="1">
    <citation type="journal article" date="2011" name="J. Gen. Appl. Microbiol.">
        <title>Draft genome sequencing of the enigmatic yeast Saitoella complicata.</title>
        <authorList>
            <person name="Nishida H."/>
            <person name="Hamamoto M."/>
            <person name="Sugiyama J."/>
        </authorList>
    </citation>
    <scope>NUCLEOTIDE SEQUENCE [LARGE SCALE GENOMIC DNA]</scope>
    <source>
        <strain evidence="3 4">NRRL Y-17804</strain>
    </source>
</reference>
<reference evidence="3 4" key="3">
    <citation type="journal article" date="2015" name="Genome Announc.">
        <title>Draft Genome Sequence of the Archiascomycetous Yeast Saitoella complicata.</title>
        <authorList>
            <person name="Yamauchi K."/>
            <person name="Kondo S."/>
            <person name="Hamamoto M."/>
            <person name="Takahashi Y."/>
            <person name="Ogura Y."/>
            <person name="Hayashi T."/>
            <person name="Nishida H."/>
        </authorList>
    </citation>
    <scope>NUCLEOTIDE SEQUENCE [LARGE SCALE GENOMIC DNA]</scope>
    <source>
        <strain evidence="3 4">NRRL Y-17804</strain>
    </source>
</reference>
<dbReference type="STRING" id="698492.A0A0E9NA87"/>
<dbReference type="InterPro" id="IPR045114">
    <property type="entry name" value="Csn12-like"/>
</dbReference>
<dbReference type="PROSITE" id="PS50250">
    <property type="entry name" value="PCI"/>
    <property type="match status" value="1"/>
</dbReference>
<dbReference type="GO" id="GO:0000973">
    <property type="term" value="P:post-transcriptional tethering of RNA polymerase II gene DNA at nuclear periphery"/>
    <property type="evidence" value="ECO:0007669"/>
    <property type="project" value="TreeGrafter"/>
</dbReference>
<dbReference type="InterPro" id="IPR000717">
    <property type="entry name" value="PCI_dom"/>
</dbReference>
<dbReference type="SMART" id="SM00753">
    <property type="entry name" value="PAM"/>
    <property type="match status" value="1"/>
</dbReference>
<dbReference type="PANTHER" id="PTHR12732">
    <property type="entry name" value="UNCHARACTERIZED PROTEASOME COMPONENT REGION PCI-CONTAINING"/>
    <property type="match status" value="1"/>
</dbReference>